<proteinExistence type="predicted"/>
<keyword evidence="3" id="KW-1185">Reference proteome</keyword>
<dbReference type="STRING" id="1507870.A0A1V8SPF4"/>
<dbReference type="OrthoDB" id="284473at2759"/>
<gene>
    <name evidence="2" type="ORF">B0A48_13289</name>
</gene>
<feature type="region of interest" description="Disordered" evidence="1">
    <location>
        <begin position="1"/>
        <end position="39"/>
    </location>
</feature>
<evidence type="ECO:0000256" key="1">
    <source>
        <dbReference type="SAM" id="MobiDB-lite"/>
    </source>
</evidence>
<sequence>MKRKAVASSDKPAAKRPRPDIPDYHATPQIKEDDGSVRWPAPTTQIERAREIIMECALSGTKTLIVPDKDADGLSSGAILRHTLILLGLREDLIDVHLLSKGNNVFDDVERARMLAYDPDYVFVIDQGSRSGPPIIDKPHTGLVIDHHFATEADFPKDSDHVSACHSPPVATSSLLTYLICEPLHDKVRAKCDWLAVVGAHGDLGNTLKWEPPFPSMTDTFKKYTKKLLNDIVSLVNAPRRTATYDVISAWDSLATTEVPSSVLKSPRLLAARQEVNAEIERCTHAAPKFSADGKIAVFRIRSEAQVHPVIATRWAGHLQSKALEIVMVANEGYVPDKVNFSCRIARCARGREIAVDIIQTLKGYAAMSDPAGGEAESVDIDAEKRPFIERLGDNFARGHVQASGGIVGVEEFEELMRIMQIGVKVDKPGGEGKSPAKKKAGVIDAKQKNTLAGYFAKA</sequence>
<evidence type="ECO:0000313" key="3">
    <source>
        <dbReference type="Proteomes" id="UP000192596"/>
    </source>
</evidence>
<dbReference type="Gene3D" id="3.90.1640.30">
    <property type="match status" value="1"/>
</dbReference>
<evidence type="ECO:0000313" key="2">
    <source>
        <dbReference type="EMBL" id="OQO01046.1"/>
    </source>
</evidence>
<comment type="caution">
    <text evidence="2">The sequence shown here is derived from an EMBL/GenBank/DDBJ whole genome shotgun (WGS) entry which is preliminary data.</text>
</comment>
<dbReference type="AlphaFoldDB" id="A0A1V8SPF4"/>
<dbReference type="InterPro" id="IPR038763">
    <property type="entry name" value="DHH_sf"/>
</dbReference>
<dbReference type="PANTHER" id="PTHR30255">
    <property type="entry name" value="SINGLE-STRANDED-DNA-SPECIFIC EXONUCLEASE RECJ"/>
    <property type="match status" value="1"/>
</dbReference>
<dbReference type="InParanoid" id="A0A1V8SPF4"/>
<dbReference type="Proteomes" id="UP000192596">
    <property type="component" value="Unassembled WGS sequence"/>
</dbReference>
<dbReference type="SUPFAM" id="SSF64182">
    <property type="entry name" value="DHH phosphoesterases"/>
    <property type="match status" value="1"/>
</dbReference>
<dbReference type="EMBL" id="NAJO01000032">
    <property type="protein sequence ID" value="OQO01046.1"/>
    <property type="molecule type" value="Genomic_DNA"/>
</dbReference>
<name>A0A1V8SPF4_9PEZI</name>
<protein>
    <submittedName>
        <fullName evidence="2">Uncharacterized protein</fullName>
    </submittedName>
</protein>
<accession>A0A1V8SPF4</accession>
<dbReference type="InterPro" id="IPR051673">
    <property type="entry name" value="SSDNA_exonuclease_RecJ"/>
</dbReference>
<reference evidence="3" key="1">
    <citation type="submission" date="2017-03" db="EMBL/GenBank/DDBJ databases">
        <title>Genomes of endolithic fungi from Antarctica.</title>
        <authorList>
            <person name="Coleine C."/>
            <person name="Masonjones S."/>
            <person name="Stajich J.E."/>
        </authorList>
    </citation>
    <scope>NUCLEOTIDE SEQUENCE [LARGE SCALE GENOMIC DNA]</scope>
    <source>
        <strain evidence="3">CCFEE 5527</strain>
    </source>
</reference>
<organism evidence="2 3">
    <name type="scientific">Cryoendolithus antarcticus</name>
    <dbReference type="NCBI Taxonomy" id="1507870"/>
    <lineage>
        <taxon>Eukaryota</taxon>
        <taxon>Fungi</taxon>
        <taxon>Dikarya</taxon>
        <taxon>Ascomycota</taxon>
        <taxon>Pezizomycotina</taxon>
        <taxon>Dothideomycetes</taxon>
        <taxon>Dothideomycetidae</taxon>
        <taxon>Cladosporiales</taxon>
        <taxon>Cladosporiaceae</taxon>
        <taxon>Cryoendolithus</taxon>
    </lineage>
</organism>
<dbReference type="PANTHER" id="PTHR30255:SF2">
    <property type="entry name" value="SINGLE-STRANDED-DNA-SPECIFIC EXONUCLEASE RECJ"/>
    <property type="match status" value="1"/>
</dbReference>